<dbReference type="AlphaFoldDB" id="A0A2B7XJS4"/>
<keyword evidence="2" id="KW-1185">Reference proteome</keyword>
<evidence type="ECO:0008006" key="3">
    <source>
        <dbReference type="Google" id="ProtNLM"/>
    </source>
</evidence>
<dbReference type="OrthoDB" id="1668230at2759"/>
<evidence type="ECO:0000313" key="1">
    <source>
        <dbReference type="EMBL" id="PGH08878.1"/>
    </source>
</evidence>
<name>A0A2B7XJS4_POLH7</name>
<dbReference type="Proteomes" id="UP000224634">
    <property type="component" value="Unassembled WGS sequence"/>
</dbReference>
<proteinExistence type="predicted"/>
<protein>
    <recommendedName>
        <fullName evidence="3">Protein kinase domain-containing protein</fullName>
    </recommendedName>
</protein>
<reference evidence="1 2" key="1">
    <citation type="submission" date="2017-10" db="EMBL/GenBank/DDBJ databases">
        <title>Comparative genomics in systemic dimorphic fungi from Ajellomycetaceae.</title>
        <authorList>
            <person name="Munoz J.F."/>
            <person name="Mcewen J.G."/>
            <person name="Clay O.K."/>
            <person name="Cuomo C.A."/>
        </authorList>
    </citation>
    <scope>NUCLEOTIDE SEQUENCE [LARGE SCALE GENOMIC DNA]</scope>
    <source>
        <strain evidence="1 2">UAMH7299</strain>
    </source>
</reference>
<organism evidence="1 2">
    <name type="scientific">Polytolypa hystricis (strain UAMH7299)</name>
    <dbReference type="NCBI Taxonomy" id="1447883"/>
    <lineage>
        <taxon>Eukaryota</taxon>
        <taxon>Fungi</taxon>
        <taxon>Dikarya</taxon>
        <taxon>Ascomycota</taxon>
        <taxon>Pezizomycotina</taxon>
        <taxon>Eurotiomycetes</taxon>
        <taxon>Eurotiomycetidae</taxon>
        <taxon>Onygenales</taxon>
        <taxon>Onygenales incertae sedis</taxon>
        <taxon>Polytolypa</taxon>
    </lineage>
</organism>
<evidence type="ECO:0000313" key="2">
    <source>
        <dbReference type="Proteomes" id="UP000224634"/>
    </source>
</evidence>
<dbReference type="EMBL" id="PDNA01000155">
    <property type="protein sequence ID" value="PGH08878.1"/>
    <property type="molecule type" value="Genomic_DNA"/>
</dbReference>
<dbReference type="STRING" id="1447883.A0A2B7XJS4"/>
<accession>A0A2B7XJS4</accession>
<gene>
    <name evidence="1" type="ORF">AJ80_07750</name>
</gene>
<sequence length="126" mass="14519">MEGTYGLCGARTKQFAVGTLLYFMLYGHEPYEYLDLKDQNSEELDRRFQDMELPRSQPTPGLRRSHFGLLRKTKDMALAAEYNAIDPTKERKTCETLIPNVVYWVLIWHFASNQSGEGVFMRCGTG</sequence>
<comment type="caution">
    <text evidence="1">The sequence shown here is derived from an EMBL/GenBank/DDBJ whole genome shotgun (WGS) entry which is preliminary data.</text>
</comment>